<evidence type="ECO:0000259" key="2">
    <source>
        <dbReference type="Pfam" id="PF05651"/>
    </source>
</evidence>
<dbReference type="NCBIfam" id="NF008550">
    <property type="entry name" value="PRK11477.1"/>
    <property type="match status" value="1"/>
</dbReference>
<dbReference type="EMBL" id="VWXD01000004">
    <property type="protein sequence ID" value="NIF00941.1"/>
    <property type="molecule type" value="Genomic_DNA"/>
</dbReference>
<gene>
    <name evidence="5" type="ORF">F3J38_12840</name>
</gene>
<reference evidence="5 6" key="1">
    <citation type="journal article" date="2019" name="bioRxiv">
        <title>Bacteria contribute to plant secondary compound degradation in a generalist herbivore system.</title>
        <authorList>
            <person name="Francoeur C.B."/>
            <person name="Khadempour L."/>
            <person name="Moreira-Soto R.D."/>
            <person name="Gotting K."/>
            <person name="Book A.J."/>
            <person name="Pinto-Tomas A.A."/>
            <person name="Keefover-Ring K."/>
            <person name="Currie C.R."/>
        </authorList>
    </citation>
    <scope>NUCLEOTIDE SEQUENCE [LARGE SCALE GENOMIC DNA]</scope>
    <source>
        <strain evidence="5 6">Acro-805</strain>
    </source>
</reference>
<dbReference type="Pfam" id="PF13556">
    <property type="entry name" value="HTH_30"/>
    <property type="match status" value="1"/>
</dbReference>
<evidence type="ECO:0000259" key="3">
    <source>
        <dbReference type="Pfam" id="PF13556"/>
    </source>
</evidence>
<proteinExistence type="inferred from homology"/>
<name>A0ABX0R0U3_9GAMM</name>
<dbReference type="InterPro" id="IPR025736">
    <property type="entry name" value="PucR_C-HTH_dom"/>
</dbReference>
<dbReference type="Proteomes" id="UP000780690">
    <property type="component" value="Unassembled WGS sequence"/>
</dbReference>
<feature type="domain" description="Putative sugar diacid recognition" evidence="2">
    <location>
        <begin position="6"/>
        <end position="139"/>
    </location>
</feature>
<comment type="similarity">
    <text evidence="1">Belongs to the CdaR family.</text>
</comment>
<dbReference type="Gene3D" id="1.10.10.2840">
    <property type="entry name" value="PucR C-terminal helix-turn-helix domain"/>
    <property type="match status" value="1"/>
</dbReference>
<dbReference type="Pfam" id="PF17853">
    <property type="entry name" value="GGDEF_2"/>
    <property type="match status" value="1"/>
</dbReference>
<dbReference type="RefSeq" id="WP_167138943.1">
    <property type="nucleotide sequence ID" value="NZ_JBGMNH010000035.1"/>
</dbReference>
<dbReference type="InterPro" id="IPR008599">
    <property type="entry name" value="Diacid_rec"/>
</dbReference>
<feature type="domain" description="CdaR GGDEF-like" evidence="4">
    <location>
        <begin position="147"/>
        <end position="271"/>
    </location>
</feature>
<evidence type="ECO:0000256" key="1">
    <source>
        <dbReference type="ARBA" id="ARBA00006754"/>
    </source>
</evidence>
<dbReference type="PANTHER" id="PTHR33744">
    <property type="entry name" value="CARBOHYDRATE DIACID REGULATOR"/>
    <property type="match status" value="1"/>
</dbReference>
<organism evidence="5 6">
    <name type="scientific">Candidatus Pantoea formicae</name>
    <dbReference type="NCBI Taxonomy" id="2608355"/>
    <lineage>
        <taxon>Bacteria</taxon>
        <taxon>Pseudomonadati</taxon>
        <taxon>Pseudomonadota</taxon>
        <taxon>Gammaproteobacteria</taxon>
        <taxon>Enterobacterales</taxon>
        <taxon>Erwiniaceae</taxon>
        <taxon>Pantoea</taxon>
    </lineage>
</organism>
<dbReference type="InterPro" id="IPR042070">
    <property type="entry name" value="PucR_C-HTH_sf"/>
</dbReference>
<dbReference type="InterPro" id="IPR051448">
    <property type="entry name" value="CdaR-like_regulators"/>
</dbReference>
<accession>A0ABX0R0U3</accession>
<dbReference type="Pfam" id="PF05651">
    <property type="entry name" value="Diacid_rec"/>
    <property type="match status" value="1"/>
</dbReference>
<evidence type="ECO:0000313" key="5">
    <source>
        <dbReference type="EMBL" id="NIF00941.1"/>
    </source>
</evidence>
<dbReference type="PANTHER" id="PTHR33744:SF15">
    <property type="entry name" value="CARBOHYDRATE DIACID REGULATOR"/>
    <property type="match status" value="1"/>
</dbReference>
<feature type="domain" description="PucR C-terminal helix-turn-helix" evidence="3">
    <location>
        <begin position="323"/>
        <end position="380"/>
    </location>
</feature>
<evidence type="ECO:0000259" key="4">
    <source>
        <dbReference type="Pfam" id="PF17853"/>
    </source>
</evidence>
<evidence type="ECO:0000313" key="6">
    <source>
        <dbReference type="Proteomes" id="UP000780690"/>
    </source>
</evidence>
<dbReference type="InterPro" id="IPR041522">
    <property type="entry name" value="CdaR_GGDEF"/>
</dbReference>
<sequence length="385" mass="43194">MATYHLDARLAQDIVARTMQIIDSNVNVMDARGRIIGSGDRERIGELHEGALLVLSQGRVVDIDEAVAKHLHGVRPGINLPLRIDGEIVGVIGLTGQPTALRHYGELVCMTAEMMLEQARLLHMLAQDSRLREELVLNLIRSDTLSPALSEWAQRLGIDLNQPRVVAVVEVDSGQLGVDSAMSELQQLQTLLTTPERDNLIAIVSLTEMVVLKPALNAHGRYDQDDHRRRVDQLLHRMKESGQVRMRIALGNFFTGPGSIARSYRTARTTMMVGKQRMPEQRSFFYQDLVLPVLLDSLRGGWQANELARPLAKLKANDNNGLLRRTLVAWFSHNVQPSATARALFIHRNTLEYRLNRISELTGLDLGNFDDRLLLYVALQLDEQS</sequence>
<comment type="caution">
    <text evidence="5">The sequence shown here is derived from an EMBL/GenBank/DDBJ whole genome shotgun (WGS) entry which is preliminary data.</text>
</comment>
<protein>
    <submittedName>
        <fullName evidence="5">CdaR family transcriptional regulator</fullName>
    </submittedName>
</protein>
<keyword evidence="6" id="KW-1185">Reference proteome</keyword>